<evidence type="ECO:0000313" key="1">
    <source>
        <dbReference type="EMBL" id="MCP8967552.1"/>
    </source>
</evidence>
<dbReference type="EMBL" id="JANCLT010000001">
    <property type="protein sequence ID" value="MCP8967552.1"/>
    <property type="molecule type" value="Genomic_DNA"/>
</dbReference>
<reference evidence="1" key="1">
    <citation type="submission" date="2022-07" db="EMBL/GenBank/DDBJ databases">
        <authorList>
            <person name="Li W.-J."/>
            <person name="Deng Q.-Q."/>
        </authorList>
    </citation>
    <scope>NUCLEOTIDE SEQUENCE</scope>
    <source>
        <strain evidence="1">SYSU M60031</strain>
    </source>
</reference>
<keyword evidence="2" id="KW-1185">Reference proteome</keyword>
<dbReference type="AlphaFoldDB" id="A0AA41X2K4"/>
<evidence type="ECO:0000313" key="2">
    <source>
        <dbReference type="Proteomes" id="UP001156102"/>
    </source>
</evidence>
<organism evidence="1 2">
    <name type="scientific">Ectobacillus ponti</name>
    <dbReference type="NCBI Taxonomy" id="2961894"/>
    <lineage>
        <taxon>Bacteria</taxon>
        <taxon>Bacillati</taxon>
        <taxon>Bacillota</taxon>
        <taxon>Bacilli</taxon>
        <taxon>Bacillales</taxon>
        <taxon>Bacillaceae</taxon>
        <taxon>Ectobacillus</taxon>
    </lineage>
</organism>
<proteinExistence type="predicted"/>
<accession>A0AA41X2K4</accession>
<dbReference type="Pfam" id="PF10978">
    <property type="entry name" value="DUF2785"/>
    <property type="match status" value="1"/>
</dbReference>
<gene>
    <name evidence="1" type="ORF">NK662_03215</name>
</gene>
<name>A0AA41X2K4_9BACI</name>
<dbReference type="RefSeq" id="WP_254757283.1">
    <property type="nucleotide sequence ID" value="NZ_JANCLT010000001.1"/>
</dbReference>
<dbReference type="InterPro" id="IPR021247">
    <property type="entry name" value="DUF2785"/>
</dbReference>
<sequence>MLGELREELLQIRDNEYTVPADTDAYPYAQLLLECLGSADAELRDKLAYTTLAKWILRGEFRHKELRGLLLQALSPNGLFFQIGEAGTDSVFKRAFSVLVVPLALRVHERDPFLSEEQLESTAEQVIEYIYLEQDVRGYVPGKGWAHSVAHTADALAALARTLPDGSLMPAMLDAILYAVSRDDLIYAHGEDERLASAVLALRQADALADDQWKAWLLEFAVLETDWFPERDYIILNRKLLLRSLYFRADEGFAALCLDGLQALQQLEHG</sequence>
<dbReference type="Proteomes" id="UP001156102">
    <property type="component" value="Unassembled WGS sequence"/>
</dbReference>
<comment type="caution">
    <text evidence="1">The sequence shown here is derived from an EMBL/GenBank/DDBJ whole genome shotgun (WGS) entry which is preliminary data.</text>
</comment>
<protein>
    <submittedName>
        <fullName evidence="1">DUF2785 domain-containing protein</fullName>
    </submittedName>
</protein>